<proteinExistence type="predicted"/>
<dbReference type="PRINTS" id="PR00038">
    <property type="entry name" value="HTHLUXR"/>
</dbReference>
<dbReference type="InterPro" id="IPR036388">
    <property type="entry name" value="WH-like_DNA-bd_sf"/>
</dbReference>
<dbReference type="EMBL" id="FNON01000013">
    <property type="protein sequence ID" value="SDZ35360.1"/>
    <property type="molecule type" value="Genomic_DNA"/>
</dbReference>
<sequence>MLKPLGLDAAAESVYRAMITHRGWGVAQLARHLGVSETEVHTALDQLADLALVRQSLDDPGIVRPVDPEFGLVSLLQQRQAQLQRSQQELAESQAAITGMLADLQTSGGRVEVDQLVGIDEIQDRIEVLAGRARRECLSFMPGGAQSASSIEAGKPLNEAALRRGVAIRTVYLDSVRNDTMTRNYARWLAERGGEFRTTPTLPVRMLLVDSEIALLPVNPDDSREGALQLTSQGIIVTLTAFFDQVWAAASPLGEEPARDDAGLTGQERELLKLLGQGLTDEMSARRLGISLRTVRRMAADLMDRLGAKSRFEAGCRAVERGWL</sequence>
<dbReference type="InterPro" id="IPR051797">
    <property type="entry name" value="TrmB-like"/>
</dbReference>
<dbReference type="SUPFAM" id="SSF46785">
    <property type="entry name" value="Winged helix' DNA-binding domain"/>
    <property type="match status" value="1"/>
</dbReference>
<dbReference type="CDD" id="cd06170">
    <property type="entry name" value="LuxR_C_like"/>
    <property type="match status" value="1"/>
</dbReference>
<protein>
    <submittedName>
        <fullName evidence="2">Regulatory protein, luxR family</fullName>
    </submittedName>
</protein>
<dbReference type="InterPro" id="IPR000792">
    <property type="entry name" value="Tscrpt_reg_LuxR_C"/>
</dbReference>
<evidence type="ECO:0000259" key="1">
    <source>
        <dbReference type="PROSITE" id="PS50043"/>
    </source>
</evidence>
<organism evidence="2 3">
    <name type="scientific">Amycolatopsis xylanica</name>
    <dbReference type="NCBI Taxonomy" id="589385"/>
    <lineage>
        <taxon>Bacteria</taxon>
        <taxon>Bacillati</taxon>
        <taxon>Actinomycetota</taxon>
        <taxon>Actinomycetes</taxon>
        <taxon>Pseudonocardiales</taxon>
        <taxon>Pseudonocardiaceae</taxon>
        <taxon>Amycolatopsis</taxon>
    </lineage>
</organism>
<dbReference type="Gene3D" id="1.10.10.10">
    <property type="entry name" value="Winged helix-like DNA-binding domain superfamily/Winged helix DNA-binding domain"/>
    <property type="match status" value="2"/>
</dbReference>
<dbReference type="PROSITE" id="PS50043">
    <property type="entry name" value="HTH_LUXR_2"/>
    <property type="match status" value="1"/>
</dbReference>
<dbReference type="InterPro" id="IPR016032">
    <property type="entry name" value="Sig_transdc_resp-reg_C-effctor"/>
</dbReference>
<evidence type="ECO:0000313" key="2">
    <source>
        <dbReference type="EMBL" id="SDZ35360.1"/>
    </source>
</evidence>
<dbReference type="GO" id="GO:0003677">
    <property type="term" value="F:DNA binding"/>
    <property type="evidence" value="ECO:0007669"/>
    <property type="project" value="InterPro"/>
</dbReference>
<dbReference type="STRING" id="589385.SAMN05421504_113102"/>
<dbReference type="SMART" id="SM00421">
    <property type="entry name" value="HTH_LUXR"/>
    <property type="match status" value="1"/>
</dbReference>
<dbReference type="InterPro" id="IPR036390">
    <property type="entry name" value="WH_DNA-bd_sf"/>
</dbReference>
<reference evidence="2 3" key="1">
    <citation type="submission" date="2016-10" db="EMBL/GenBank/DDBJ databases">
        <authorList>
            <person name="de Groot N.N."/>
        </authorList>
    </citation>
    <scope>NUCLEOTIDE SEQUENCE [LARGE SCALE GENOMIC DNA]</scope>
    <source>
        <strain evidence="2 3">CPCC 202699</strain>
    </source>
</reference>
<dbReference type="Pfam" id="PF00196">
    <property type="entry name" value="GerE"/>
    <property type="match status" value="1"/>
</dbReference>
<dbReference type="Proteomes" id="UP000199515">
    <property type="component" value="Unassembled WGS sequence"/>
</dbReference>
<feature type="domain" description="HTH luxR-type" evidence="1">
    <location>
        <begin position="257"/>
        <end position="322"/>
    </location>
</feature>
<accession>A0A1H3SCE9</accession>
<dbReference type="SUPFAM" id="SSF46894">
    <property type="entry name" value="C-terminal effector domain of the bipartite response regulators"/>
    <property type="match status" value="1"/>
</dbReference>
<dbReference type="PANTHER" id="PTHR34293">
    <property type="entry name" value="HTH-TYPE TRANSCRIPTIONAL REGULATOR TRMBL2"/>
    <property type="match status" value="1"/>
</dbReference>
<evidence type="ECO:0000313" key="3">
    <source>
        <dbReference type="Proteomes" id="UP000199515"/>
    </source>
</evidence>
<dbReference type="OrthoDB" id="4266042at2"/>
<gene>
    <name evidence="2" type="ORF">SAMN05421504_113102</name>
</gene>
<dbReference type="RefSeq" id="WP_091298934.1">
    <property type="nucleotide sequence ID" value="NZ_FNON01000013.1"/>
</dbReference>
<dbReference type="PANTHER" id="PTHR34293:SF1">
    <property type="entry name" value="HTH-TYPE TRANSCRIPTIONAL REGULATOR TRMBL2"/>
    <property type="match status" value="1"/>
</dbReference>
<dbReference type="AlphaFoldDB" id="A0A1H3SCE9"/>
<dbReference type="GO" id="GO:0006355">
    <property type="term" value="P:regulation of DNA-templated transcription"/>
    <property type="evidence" value="ECO:0007669"/>
    <property type="project" value="InterPro"/>
</dbReference>
<name>A0A1H3SCE9_9PSEU</name>
<keyword evidence="3" id="KW-1185">Reference proteome</keyword>